<feature type="region of interest" description="Disordered" evidence="1">
    <location>
        <begin position="372"/>
        <end position="392"/>
    </location>
</feature>
<feature type="compositionally biased region" description="Gly residues" evidence="1">
    <location>
        <begin position="220"/>
        <end position="233"/>
    </location>
</feature>
<feature type="compositionally biased region" description="Gly residues" evidence="1">
    <location>
        <begin position="246"/>
        <end position="310"/>
    </location>
</feature>
<comment type="caution">
    <text evidence="2">The sequence shown here is derived from an EMBL/GenBank/DDBJ whole genome shotgun (WGS) entry which is preliminary data.</text>
</comment>
<feature type="compositionally biased region" description="Low complexity" evidence="1">
    <location>
        <begin position="311"/>
        <end position="327"/>
    </location>
</feature>
<accession>A0A6L9QPB3</accession>
<reference evidence="2 3" key="1">
    <citation type="submission" date="2020-01" db="EMBL/GenBank/DDBJ databases">
        <title>Insect and environment-associated Actinomycetes.</title>
        <authorList>
            <person name="Currrie C."/>
            <person name="Chevrette M."/>
            <person name="Carlson C."/>
            <person name="Stubbendieck R."/>
            <person name="Wendt-Pienkowski E."/>
        </authorList>
    </citation>
    <scope>NUCLEOTIDE SEQUENCE [LARGE SCALE GENOMIC DNA]</scope>
    <source>
        <strain evidence="2 3">SID10258</strain>
    </source>
</reference>
<dbReference type="AlphaFoldDB" id="A0A6L9QPB3"/>
<evidence type="ECO:0000313" key="3">
    <source>
        <dbReference type="Proteomes" id="UP000475532"/>
    </source>
</evidence>
<dbReference type="SUPFAM" id="SSF140453">
    <property type="entry name" value="EsxAB dimer-like"/>
    <property type="match status" value="1"/>
</dbReference>
<dbReference type="InterPro" id="IPR036689">
    <property type="entry name" value="ESAT-6-like_sf"/>
</dbReference>
<dbReference type="EMBL" id="JAAGLI010000913">
    <property type="protein sequence ID" value="NEA27350.1"/>
    <property type="molecule type" value="Genomic_DNA"/>
</dbReference>
<proteinExistence type="predicted"/>
<organism evidence="2 3">
    <name type="scientific">Actinomadura bangladeshensis</name>
    <dbReference type="NCBI Taxonomy" id="453573"/>
    <lineage>
        <taxon>Bacteria</taxon>
        <taxon>Bacillati</taxon>
        <taxon>Actinomycetota</taxon>
        <taxon>Actinomycetes</taxon>
        <taxon>Streptosporangiales</taxon>
        <taxon>Thermomonosporaceae</taxon>
        <taxon>Actinomadura</taxon>
    </lineage>
</organism>
<evidence type="ECO:0008006" key="4">
    <source>
        <dbReference type="Google" id="ProtNLM"/>
    </source>
</evidence>
<sequence>MTEHRSSSLRGGIPSGSPASYTSKEEITSLLRGTAPAAVSASGQSYVDLANAYDQAMTDLRKFAHDLADAWKGPASNAAQHQLRDLFAAAFEISSRSAEVGNAVKTHGTSYLAWYQQSMPTPKTVDEARQWMQGANARTTQTWNAVPADISTGLPETRPTESDYGSPVSAGGPTGERSSTGSGAPGHERSGRVSGSAGSQETGSGAHGSAAGPSWILGGANIGGSPGIGGGQQFDGRDGTDLAGLGTSGGASGLPGSGPSGGAGPGGGLGAGGGPAGSGLPGGVAGGGGGVSGGATGVGPGLLPGAGGPGAAPARGATGGTAPAGRPGAPGVGFPGGSGRGGDGSREHNRRTWLGEQDIWYDDREVAPGVIGEVASKPTEPEKTSDDEPTEQEALLRKVLARLERLESRDTATPAADERRIEWTD</sequence>
<feature type="region of interest" description="Disordered" evidence="1">
    <location>
        <begin position="1"/>
        <end position="21"/>
    </location>
</feature>
<protein>
    <recommendedName>
        <fullName evidence="4">PPE domain-containing protein</fullName>
    </recommendedName>
</protein>
<feature type="compositionally biased region" description="Low complexity" evidence="1">
    <location>
        <begin position="203"/>
        <end position="214"/>
    </location>
</feature>
<gene>
    <name evidence="2" type="ORF">G3I70_33360</name>
</gene>
<evidence type="ECO:0000313" key="2">
    <source>
        <dbReference type="EMBL" id="NEA27350.1"/>
    </source>
</evidence>
<dbReference type="Proteomes" id="UP000475532">
    <property type="component" value="Unassembled WGS sequence"/>
</dbReference>
<name>A0A6L9QPB3_9ACTN</name>
<dbReference type="InterPro" id="IPR038332">
    <property type="entry name" value="PPE_sf"/>
</dbReference>
<dbReference type="RefSeq" id="WP_163061754.1">
    <property type="nucleotide sequence ID" value="NZ_JAAGLI010000913.1"/>
</dbReference>
<feature type="compositionally biased region" description="Gly residues" evidence="1">
    <location>
        <begin position="328"/>
        <end position="342"/>
    </location>
</feature>
<feature type="region of interest" description="Disordered" evidence="1">
    <location>
        <begin position="137"/>
        <end position="357"/>
    </location>
</feature>
<evidence type="ECO:0000256" key="1">
    <source>
        <dbReference type="SAM" id="MobiDB-lite"/>
    </source>
</evidence>
<dbReference type="Gene3D" id="1.20.1260.20">
    <property type="entry name" value="PPE superfamily"/>
    <property type="match status" value="1"/>
</dbReference>